<keyword evidence="6" id="KW-1015">Disulfide bond</keyword>
<dbReference type="InterPro" id="IPR038765">
    <property type="entry name" value="Papain-like_cys_pep_sf"/>
</dbReference>
<dbReference type="PRINTS" id="PR00705">
    <property type="entry name" value="PAPAIN"/>
</dbReference>
<keyword evidence="4" id="KW-0788">Thiol protease</keyword>
<dbReference type="PROSITE" id="PS00139">
    <property type="entry name" value="THIOL_PROTEASE_CYS"/>
    <property type="match status" value="1"/>
</dbReference>
<protein>
    <submittedName>
        <fullName evidence="10">Cathepsin L2</fullName>
    </submittedName>
</protein>
<feature type="domain" description="Peptidase C1A papain C-terminal" evidence="8">
    <location>
        <begin position="115"/>
        <end position="330"/>
    </location>
</feature>
<evidence type="ECO:0000256" key="6">
    <source>
        <dbReference type="ARBA" id="ARBA00023157"/>
    </source>
</evidence>
<evidence type="ECO:0000259" key="8">
    <source>
        <dbReference type="SMART" id="SM00645"/>
    </source>
</evidence>
<dbReference type="InterPro" id="IPR000169">
    <property type="entry name" value="Pept_cys_AS"/>
</dbReference>
<dbReference type="SUPFAM" id="SSF54001">
    <property type="entry name" value="Cysteine proteinases"/>
    <property type="match status" value="1"/>
</dbReference>
<feature type="domain" description="Cathepsin propeptide inhibitor" evidence="9">
    <location>
        <begin position="29"/>
        <end position="85"/>
    </location>
</feature>
<keyword evidence="11" id="KW-1185">Reference proteome</keyword>
<organism evidence="10 11">
    <name type="scientific">Geodia barretti</name>
    <name type="common">Barrett's horny sponge</name>
    <dbReference type="NCBI Taxonomy" id="519541"/>
    <lineage>
        <taxon>Eukaryota</taxon>
        <taxon>Metazoa</taxon>
        <taxon>Porifera</taxon>
        <taxon>Demospongiae</taxon>
        <taxon>Heteroscleromorpha</taxon>
        <taxon>Tetractinellida</taxon>
        <taxon>Astrophorina</taxon>
        <taxon>Geodiidae</taxon>
        <taxon>Geodia</taxon>
    </lineage>
</organism>
<evidence type="ECO:0000256" key="4">
    <source>
        <dbReference type="ARBA" id="ARBA00022807"/>
    </source>
</evidence>
<dbReference type="AlphaFoldDB" id="A0AA35R957"/>
<evidence type="ECO:0000256" key="3">
    <source>
        <dbReference type="ARBA" id="ARBA00022801"/>
    </source>
</evidence>
<dbReference type="InterPro" id="IPR025661">
    <property type="entry name" value="Pept_asp_AS"/>
</dbReference>
<dbReference type="PANTHER" id="PTHR12411">
    <property type="entry name" value="CYSTEINE PROTEASE FAMILY C1-RELATED"/>
    <property type="match status" value="1"/>
</dbReference>
<evidence type="ECO:0000313" key="11">
    <source>
        <dbReference type="Proteomes" id="UP001174909"/>
    </source>
</evidence>
<comment type="caution">
    <text evidence="10">The sequence shown here is derived from an EMBL/GenBank/DDBJ whole genome shotgun (WGS) entry which is preliminary data.</text>
</comment>
<accession>A0AA35R957</accession>
<dbReference type="FunFam" id="3.90.70.10:FF:000006">
    <property type="entry name" value="Cathepsin S"/>
    <property type="match status" value="1"/>
</dbReference>
<dbReference type="InterPro" id="IPR025660">
    <property type="entry name" value="Pept_his_AS"/>
</dbReference>
<dbReference type="Pfam" id="PF08246">
    <property type="entry name" value="Inhibitor_I29"/>
    <property type="match status" value="1"/>
</dbReference>
<dbReference type="InterPro" id="IPR013201">
    <property type="entry name" value="Prot_inhib_I29"/>
</dbReference>
<dbReference type="PROSITE" id="PS00640">
    <property type="entry name" value="THIOL_PROTEASE_ASN"/>
    <property type="match status" value="1"/>
</dbReference>
<dbReference type="CDD" id="cd02248">
    <property type="entry name" value="Peptidase_C1A"/>
    <property type="match status" value="1"/>
</dbReference>
<evidence type="ECO:0000256" key="5">
    <source>
        <dbReference type="ARBA" id="ARBA00023145"/>
    </source>
</evidence>
<keyword evidence="3" id="KW-0378">Hydrolase</keyword>
<dbReference type="Proteomes" id="UP001174909">
    <property type="component" value="Unassembled WGS sequence"/>
</dbReference>
<evidence type="ECO:0000256" key="7">
    <source>
        <dbReference type="SAM" id="SignalP"/>
    </source>
</evidence>
<proteinExistence type="inferred from homology"/>
<dbReference type="PROSITE" id="PS00639">
    <property type="entry name" value="THIOL_PROTEASE_HIS"/>
    <property type="match status" value="1"/>
</dbReference>
<dbReference type="EMBL" id="CASHTH010000735">
    <property type="protein sequence ID" value="CAI8006919.1"/>
    <property type="molecule type" value="Genomic_DNA"/>
</dbReference>
<evidence type="ECO:0000259" key="9">
    <source>
        <dbReference type="SMART" id="SM00848"/>
    </source>
</evidence>
<evidence type="ECO:0000256" key="2">
    <source>
        <dbReference type="ARBA" id="ARBA00022670"/>
    </source>
</evidence>
<gene>
    <name evidence="10" type="ORF">GBAR_LOCUS4964</name>
</gene>
<reference evidence="10" key="1">
    <citation type="submission" date="2023-03" db="EMBL/GenBank/DDBJ databases">
        <authorList>
            <person name="Steffen K."/>
            <person name="Cardenas P."/>
        </authorList>
    </citation>
    <scope>NUCLEOTIDE SEQUENCE</scope>
</reference>
<dbReference type="GO" id="GO:0008234">
    <property type="term" value="F:cysteine-type peptidase activity"/>
    <property type="evidence" value="ECO:0007669"/>
    <property type="project" value="UniProtKB-KW"/>
</dbReference>
<dbReference type="Pfam" id="PF00112">
    <property type="entry name" value="Peptidase_C1"/>
    <property type="match status" value="1"/>
</dbReference>
<evidence type="ECO:0000313" key="10">
    <source>
        <dbReference type="EMBL" id="CAI8006919.1"/>
    </source>
</evidence>
<keyword evidence="5" id="KW-0865">Zymogen</keyword>
<dbReference type="GO" id="GO:0006508">
    <property type="term" value="P:proteolysis"/>
    <property type="evidence" value="ECO:0007669"/>
    <property type="project" value="UniProtKB-KW"/>
</dbReference>
<keyword evidence="7" id="KW-0732">Signal</keyword>
<dbReference type="InterPro" id="IPR039417">
    <property type="entry name" value="Peptidase_C1A_papain-like"/>
</dbReference>
<dbReference type="InterPro" id="IPR000668">
    <property type="entry name" value="Peptidase_C1A_C"/>
</dbReference>
<keyword evidence="2" id="KW-0645">Protease</keyword>
<comment type="similarity">
    <text evidence="1">Belongs to the peptidase C1 family.</text>
</comment>
<dbReference type="InterPro" id="IPR013128">
    <property type="entry name" value="Peptidase_C1A"/>
</dbReference>
<feature type="signal peptide" evidence="7">
    <location>
        <begin position="1"/>
        <end position="20"/>
    </location>
</feature>
<dbReference type="Gene3D" id="3.90.70.10">
    <property type="entry name" value="Cysteine proteinases"/>
    <property type="match status" value="1"/>
</dbReference>
<feature type="chain" id="PRO_5041450525" evidence="7">
    <location>
        <begin position="21"/>
        <end position="334"/>
    </location>
</feature>
<evidence type="ECO:0000256" key="1">
    <source>
        <dbReference type="ARBA" id="ARBA00008455"/>
    </source>
</evidence>
<dbReference type="SMART" id="SM00848">
    <property type="entry name" value="Inhibitor_I29"/>
    <property type="match status" value="1"/>
</dbReference>
<sequence>MLTIALAVTLCGCILLSVSAQGLSVNGQWQQWKREQKKLFDTEEEESRRFGIWKSNLAAIEEHNGQNHSFTLEMNHFGDLTQEEFHRIYLPPIDSEELEEMWRKGETHVDSNVDLPSSLDWREKGWVTQVKNQGSCGSCWAFAATGALEAQYKRTTGQLVYMSEQQLIDCSWAYGNRGCNGGHANYAFQYISESGGVCSQSSYPYLGYVWHCTEKYCSTMTTDSGYINVQSGSETSLQNAVYSIGPISAAVDASSYTYQFYSSGVFYDDSCSTNKLNHAMLVVGYSSYNGVPYWIVKNSWGRSWGESGYMRILRNDNNMCGIATAASYPRMSYM</sequence>
<dbReference type="SMART" id="SM00645">
    <property type="entry name" value="Pept_C1"/>
    <property type="match status" value="1"/>
</dbReference>
<name>A0AA35R957_GEOBA</name>